<accession>A0A426V989</accession>
<evidence type="ECO:0008006" key="4">
    <source>
        <dbReference type="Google" id="ProtNLM"/>
    </source>
</evidence>
<name>A0A426V989_9BURK</name>
<feature type="chain" id="PRO_5019523484" description="PEP-CTERM protein-sorting domain-containing protein" evidence="1">
    <location>
        <begin position="25"/>
        <end position="208"/>
    </location>
</feature>
<gene>
    <name evidence="2" type="ORF">EIP75_15995</name>
</gene>
<keyword evidence="1" id="KW-0732">Signal</keyword>
<dbReference type="Proteomes" id="UP000269265">
    <property type="component" value="Unassembled WGS sequence"/>
</dbReference>
<organism evidence="2 3">
    <name type="scientific">Aquabacterium soli</name>
    <dbReference type="NCBI Taxonomy" id="2493092"/>
    <lineage>
        <taxon>Bacteria</taxon>
        <taxon>Pseudomonadati</taxon>
        <taxon>Pseudomonadota</taxon>
        <taxon>Betaproteobacteria</taxon>
        <taxon>Burkholderiales</taxon>
        <taxon>Aquabacterium</taxon>
    </lineage>
</organism>
<dbReference type="EMBL" id="RSED01000012">
    <property type="protein sequence ID" value="RRS03443.1"/>
    <property type="molecule type" value="Genomic_DNA"/>
</dbReference>
<evidence type="ECO:0000313" key="3">
    <source>
        <dbReference type="Proteomes" id="UP000269265"/>
    </source>
</evidence>
<evidence type="ECO:0000256" key="1">
    <source>
        <dbReference type="SAM" id="SignalP"/>
    </source>
</evidence>
<proteinExistence type="predicted"/>
<reference evidence="2 3" key="1">
    <citation type="submission" date="2018-12" db="EMBL/GenBank/DDBJ databases">
        <title>The whole draft genome of Aquabacterium sp. SJQ9.</title>
        <authorList>
            <person name="Sun L."/>
            <person name="Gao X."/>
            <person name="Chen W."/>
            <person name="Huang K."/>
        </authorList>
    </citation>
    <scope>NUCLEOTIDE SEQUENCE [LARGE SCALE GENOMIC DNA]</scope>
    <source>
        <strain evidence="2 3">SJQ9</strain>
    </source>
</reference>
<evidence type="ECO:0000313" key="2">
    <source>
        <dbReference type="EMBL" id="RRS03443.1"/>
    </source>
</evidence>
<feature type="signal peptide" evidence="1">
    <location>
        <begin position="1"/>
        <end position="24"/>
    </location>
</feature>
<comment type="caution">
    <text evidence="2">The sequence shown here is derived from an EMBL/GenBank/DDBJ whole genome shotgun (WGS) entry which is preliminary data.</text>
</comment>
<sequence length="208" mass="22166">MKKFVRIVRLFGLSALAVTGAAQAATTWHLNDVIYSDPERPAVAPEQAVGWFTYDEASNTITDWSLLVKTVGSSTANFTYDKSRMTVTPSVRDGFVGFDAKTFDAAMYNLVFRFSGTLATAGDTLALTSGVINHGWRGPTSLLVSGSISTSPVPEIDTGVAFAMGLLGLVAVARRRQQSHQQQDRAPRVLPVQAGRVAEGIAADTPCG</sequence>
<keyword evidence="3" id="KW-1185">Reference proteome</keyword>
<protein>
    <recommendedName>
        <fullName evidence="4">PEP-CTERM protein-sorting domain-containing protein</fullName>
    </recommendedName>
</protein>
<dbReference type="AlphaFoldDB" id="A0A426V989"/>
<dbReference type="RefSeq" id="WP_125244272.1">
    <property type="nucleotide sequence ID" value="NZ_RSED01000012.1"/>
</dbReference>